<evidence type="ECO:0000256" key="3">
    <source>
        <dbReference type="ARBA" id="ARBA00012966"/>
    </source>
</evidence>
<evidence type="ECO:0000256" key="1">
    <source>
        <dbReference type="ARBA" id="ARBA00001946"/>
    </source>
</evidence>
<comment type="caution">
    <text evidence="8">The sequence shown here is derived from an EMBL/GenBank/DDBJ whole genome shotgun (WGS) entry which is preliminary data.</text>
</comment>
<name>A0A2M6YBG6_9BACT</name>
<keyword evidence="5 8" id="KW-0418">Kinase</keyword>
<dbReference type="AlphaFoldDB" id="A0A2M6YBG6"/>
<dbReference type="InterPro" id="IPR034907">
    <property type="entry name" value="NDK-like_dom"/>
</dbReference>
<dbReference type="Proteomes" id="UP000229896">
    <property type="component" value="Unassembled WGS sequence"/>
</dbReference>
<evidence type="ECO:0000259" key="7">
    <source>
        <dbReference type="SMART" id="SM00562"/>
    </source>
</evidence>
<organism evidence="8 9">
    <name type="scientific">Candidatus Berkelbacteria bacterium CG08_land_8_20_14_0_20_39_8</name>
    <dbReference type="NCBI Taxonomy" id="1974511"/>
    <lineage>
        <taxon>Bacteria</taxon>
        <taxon>Candidatus Berkelbacteria</taxon>
    </lineage>
</organism>
<dbReference type="Gene3D" id="3.30.70.141">
    <property type="entry name" value="Nucleoside diphosphate kinase-like domain"/>
    <property type="match status" value="1"/>
</dbReference>
<dbReference type="PROSITE" id="PS51374">
    <property type="entry name" value="NDPK_LIKE"/>
    <property type="match status" value="1"/>
</dbReference>
<comment type="cofactor">
    <cofactor evidence="1">
        <name>Mg(2+)</name>
        <dbReference type="ChEBI" id="CHEBI:18420"/>
    </cofactor>
</comment>
<dbReference type="InterPro" id="IPR036850">
    <property type="entry name" value="NDK-like_dom_sf"/>
</dbReference>
<dbReference type="EC" id="2.7.4.6" evidence="3"/>
<evidence type="ECO:0000256" key="6">
    <source>
        <dbReference type="PROSITE-ProRule" id="PRU00706"/>
    </source>
</evidence>
<gene>
    <name evidence="8" type="ORF">COT12_03225</name>
</gene>
<evidence type="ECO:0000313" key="9">
    <source>
        <dbReference type="Proteomes" id="UP000229896"/>
    </source>
</evidence>
<evidence type="ECO:0000256" key="5">
    <source>
        <dbReference type="ARBA" id="ARBA00022777"/>
    </source>
</evidence>
<dbReference type="PANTHER" id="PTHR11349">
    <property type="entry name" value="NUCLEOSIDE DIPHOSPHATE KINASE"/>
    <property type="match status" value="1"/>
</dbReference>
<reference evidence="9" key="1">
    <citation type="submission" date="2017-09" db="EMBL/GenBank/DDBJ databases">
        <title>Depth-based differentiation of microbial function through sediment-hosted aquifers and enrichment of novel symbionts in the deep terrestrial subsurface.</title>
        <authorList>
            <person name="Probst A.J."/>
            <person name="Ladd B."/>
            <person name="Jarett J.K."/>
            <person name="Geller-Mcgrath D.E."/>
            <person name="Sieber C.M.K."/>
            <person name="Emerson J.B."/>
            <person name="Anantharaman K."/>
            <person name="Thomas B.C."/>
            <person name="Malmstrom R."/>
            <person name="Stieglmeier M."/>
            <person name="Klingl A."/>
            <person name="Woyke T."/>
            <person name="Ryan C.M."/>
            <person name="Banfield J.F."/>
        </authorList>
    </citation>
    <scope>NUCLEOTIDE SEQUENCE [LARGE SCALE GENOMIC DNA]</scope>
</reference>
<dbReference type="GO" id="GO:0004550">
    <property type="term" value="F:nucleoside diphosphate kinase activity"/>
    <property type="evidence" value="ECO:0007669"/>
    <property type="project" value="UniProtKB-EC"/>
</dbReference>
<dbReference type="SUPFAM" id="SSF54919">
    <property type="entry name" value="Nucleoside diphosphate kinase, NDK"/>
    <property type="match status" value="1"/>
</dbReference>
<evidence type="ECO:0000256" key="4">
    <source>
        <dbReference type="ARBA" id="ARBA00022679"/>
    </source>
</evidence>
<sequence>MGEIMDKPKLERTMIAIKSESIQRHLIGEFMTKFEKRGLKMIACKLVAPDAELIGQHYADDEDWYVSSGTKTRANYEAKGEKNLLEPAEYGRMTRGKLMNSLRDRPILVMIWEGSHAVGLGRKTVGATNPLVADIGSIRGDYSSDSYEVSDDTGRAIQSLVHASGSVEEAEREISLWFTPEEILDYELVTETVFYQDDWGRVRR</sequence>
<dbReference type="SMART" id="SM00562">
    <property type="entry name" value="NDK"/>
    <property type="match status" value="1"/>
</dbReference>
<keyword evidence="4 8" id="KW-0808">Transferase</keyword>
<accession>A0A2M6YBG6</accession>
<comment type="caution">
    <text evidence="6">Lacks conserved residue(s) required for the propagation of feature annotation.</text>
</comment>
<protein>
    <recommendedName>
        <fullName evidence="3">nucleoside-diphosphate kinase</fullName>
        <ecNumber evidence="3">2.7.4.6</ecNumber>
    </recommendedName>
</protein>
<dbReference type="Pfam" id="PF00334">
    <property type="entry name" value="NDK"/>
    <property type="match status" value="2"/>
</dbReference>
<evidence type="ECO:0000313" key="8">
    <source>
        <dbReference type="EMBL" id="PIU24032.1"/>
    </source>
</evidence>
<feature type="domain" description="Nucleoside diphosphate kinase-like" evidence="7">
    <location>
        <begin position="10"/>
        <end position="185"/>
    </location>
</feature>
<proteinExistence type="inferred from homology"/>
<evidence type="ECO:0000256" key="2">
    <source>
        <dbReference type="ARBA" id="ARBA00008142"/>
    </source>
</evidence>
<comment type="similarity">
    <text evidence="2 6">Belongs to the NDK family.</text>
</comment>
<dbReference type="EMBL" id="PEXI01000101">
    <property type="protein sequence ID" value="PIU24032.1"/>
    <property type="molecule type" value="Genomic_DNA"/>
</dbReference>